<evidence type="ECO:0000256" key="8">
    <source>
        <dbReference type="ARBA" id="ARBA00035011"/>
    </source>
</evidence>
<evidence type="ECO:0000256" key="6">
    <source>
        <dbReference type="ARBA" id="ARBA00023180"/>
    </source>
</evidence>
<proteinExistence type="inferred from homology"/>
<evidence type="ECO:0000256" key="7">
    <source>
        <dbReference type="ARBA" id="ARBA00023288"/>
    </source>
</evidence>
<keyword evidence="9" id="KW-1133">Transmembrane helix</keyword>
<feature type="domain" description="Phytocyanin" evidence="11">
    <location>
        <begin position="29"/>
        <end position="136"/>
    </location>
</feature>
<dbReference type="RefSeq" id="XP_022941044.1">
    <property type="nucleotide sequence ID" value="XM_023085276.1"/>
</dbReference>
<accession>A0A6J1FM27</accession>
<dbReference type="Proteomes" id="UP000504609">
    <property type="component" value="Unplaced"/>
</dbReference>
<dbReference type="SUPFAM" id="SSF49503">
    <property type="entry name" value="Cupredoxins"/>
    <property type="match status" value="1"/>
</dbReference>
<keyword evidence="6" id="KW-0325">Glycoprotein</keyword>
<dbReference type="KEGG" id="cmos:111446449"/>
<name>A0A6J1FM27_CUCMO</name>
<evidence type="ECO:0000256" key="1">
    <source>
        <dbReference type="ARBA" id="ARBA00004609"/>
    </source>
</evidence>
<keyword evidence="2" id="KW-0336">GPI-anchor</keyword>
<dbReference type="InterPro" id="IPR008972">
    <property type="entry name" value="Cupredoxin"/>
</dbReference>
<dbReference type="PANTHER" id="PTHR33021">
    <property type="entry name" value="BLUE COPPER PROTEIN"/>
    <property type="match status" value="1"/>
</dbReference>
<feature type="transmembrane region" description="Helical" evidence="9">
    <location>
        <begin position="166"/>
        <end position="184"/>
    </location>
</feature>
<comment type="similarity">
    <text evidence="8">Belongs to the early nodulin-like (ENODL) family.</text>
</comment>
<evidence type="ECO:0000256" key="10">
    <source>
        <dbReference type="SAM" id="SignalP"/>
    </source>
</evidence>
<keyword evidence="9" id="KW-0812">Transmembrane</keyword>
<evidence type="ECO:0000313" key="13">
    <source>
        <dbReference type="RefSeq" id="XP_022941044.1"/>
    </source>
</evidence>
<dbReference type="PANTHER" id="PTHR33021:SF14">
    <property type="entry name" value="OS01G0272700 PROTEIN"/>
    <property type="match status" value="1"/>
</dbReference>
<dbReference type="PROSITE" id="PS51485">
    <property type="entry name" value="PHYTOCYANIN"/>
    <property type="match status" value="1"/>
</dbReference>
<evidence type="ECO:0000256" key="9">
    <source>
        <dbReference type="SAM" id="Phobius"/>
    </source>
</evidence>
<evidence type="ECO:0000256" key="4">
    <source>
        <dbReference type="ARBA" id="ARBA00023136"/>
    </source>
</evidence>
<comment type="subcellular location">
    <subcellularLocation>
        <location evidence="1">Cell membrane</location>
        <topology evidence="1">Lipid-anchor</topology>
        <topology evidence="1">GPI-anchor</topology>
    </subcellularLocation>
</comment>
<dbReference type="AlphaFoldDB" id="A0A6J1FM27"/>
<dbReference type="InterPro" id="IPR039391">
    <property type="entry name" value="Phytocyanin-like"/>
</dbReference>
<keyword evidence="3 10" id="KW-0732">Signal</keyword>
<evidence type="ECO:0000256" key="3">
    <source>
        <dbReference type="ARBA" id="ARBA00022729"/>
    </source>
</evidence>
<dbReference type="GO" id="GO:0098552">
    <property type="term" value="C:side of membrane"/>
    <property type="evidence" value="ECO:0007669"/>
    <property type="project" value="UniProtKB-KW"/>
</dbReference>
<dbReference type="Pfam" id="PF02298">
    <property type="entry name" value="Cu_bind_like"/>
    <property type="match status" value="1"/>
</dbReference>
<keyword evidence="12" id="KW-1185">Reference proteome</keyword>
<dbReference type="InterPro" id="IPR003245">
    <property type="entry name" value="Phytocyanin_dom"/>
</dbReference>
<keyword evidence="7" id="KW-0449">Lipoprotein</keyword>
<gene>
    <name evidence="13" type="primary">LOC111446449</name>
</gene>
<feature type="chain" id="PRO_5026948415" evidence="10">
    <location>
        <begin position="29"/>
        <end position="185"/>
    </location>
</feature>
<protein>
    <submittedName>
        <fullName evidence="13">Mavicyanin-like</fullName>
    </submittedName>
</protein>
<keyword evidence="4 9" id="KW-0472">Membrane</keyword>
<dbReference type="GeneID" id="111446449"/>
<dbReference type="FunFam" id="2.60.40.420:FF:000010">
    <property type="entry name" value="Early nodulin-like protein 1"/>
    <property type="match status" value="1"/>
</dbReference>
<evidence type="ECO:0000259" key="11">
    <source>
        <dbReference type="PROSITE" id="PS51485"/>
    </source>
</evidence>
<dbReference type="GO" id="GO:0005886">
    <property type="term" value="C:plasma membrane"/>
    <property type="evidence" value="ECO:0007669"/>
    <property type="project" value="UniProtKB-SubCell"/>
</dbReference>
<keyword evidence="5" id="KW-1015">Disulfide bond</keyword>
<sequence>MAASVSVRELPLLSLLSIALAAAPLVSSRHFHVGETRGWSSPNGSGNHTESFSFWASQYRFHVGDTLYFKYRNDSVLVVNYTNYRDCIISDPVAKFDNGSGNGTVFRLDRDGDFYFISGDREHCENGQKLAVRVMNDVDETSPSPEGLELWNWGPPSLNSTVKATLASYFATAIGGFLIVLYLLT</sequence>
<evidence type="ECO:0000256" key="2">
    <source>
        <dbReference type="ARBA" id="ARBA00022622"/>
    </source>
</evidence>
<organism evidence="12 13">
    <name type="scientific">Cucurbita moschata</name>
    <name type="common">Winter crookneck squash</name>
    <name type="synonym">Cucurbita pepo var. moschata</name>
    <dbReference type="NCBI Taxonomy" id="3662"/>
    <lineage>
        <taxon>Eukaryota</taxon>
        <taxon>Viridiplantae</taxon>
        <taxon>Streptophyta</taxon>
        <taxon>Embryophyta</taxon>
        <taxon>Tracheophyta</taxon>
        <taxon>Spermatophyta</taxon>
        <taxon>Magnoliopsida</taxon>
        <taxon>eudicotyledons</taxon>
        <taxon>Gunneridae</taxon>
        <taxon>Pentapetalae</taxon>
        <taxon>rosids</taxon>
        <taxon>fabids</taxon>
        <taxon>Cucurbitales</taxon>
        <taxon>Cucurbitaceae</taxon>
        <taxon>Cucurbiteae</taxon>
        <taxon>Cucurbita</taxon>
    </lineage>
</organism>
<feature type="signal peptide" evidence="10">
    <location>
        <begin position="1"/>
        <end position="28"/>
    </location>
</feature>
<dbReference type="GO" id="GO:0009055">
    <property type="term" value="F:electron transfer activity"/>
    <property type="evidence" value="ECO:0007669"/>
    <property type="project" value="InterPro"/>
</dbReference>
<evidence type="ECO:0000256" key="5">
    <source>
        <dbReference type="ARBA" id="ARBA00023157"/>
    </source>
</evidence>
<evidence type="ECO:0000313" key="12">
    <source>
        <dbReference type="Proteomes" id="UP000504609"/>
    </source>
</evidence>
<dbReference type="Gene3D" id="2.60.40.420">
    <property type="entry name" value="Cupredoxins - blue copper proteins"/>
    <property type="match status" value="1"/>
</dbReference>
<reference evidence="13" key="1">
    <citation type="submission" date="2025-08" db="UniProtKB">
        <authorList>
            <consortium name="RefSeq"/>
        </authorList>
    </citation>
    <scope>IDENTIFICATION</scope>
    <source>
        <tissue evidence="13">Young leaves</tissue>
    </source>
</reference>